<proteinExistence type="predicted"/>
<evidence type="ECO:0000256" key="2">
    <source>
        <dbReference type="ARBA" id="ARBA00022452"/>
    </source>
</evidence>
<accession>A0A9X8D6H5</accession>
<evidence type="ECO:0000256" key="3">
    <source>
        <dbReference type="ARBA" id="ARBA00022692"/>
    </source>
</evidence>
<dbReference type="RefSeq" id="WP_119553154.1">
    <property type="nucleotide sequence ID" value="NZ_QXMN01000008.1"/>
</dbReference>
<comment type="subcellular location">
    <subcellularLocation>
        <location evidence="1">Cell outer membrane</location>
    </subcellularLocation>
</comment>
<dbReference type="SUPFAM" id="SSF56954">
    <property type="entry name" value="Outer membrane efflux proteins (OEP)"/>
    <property type="match status" value="1"/>
</dbReference>
<dbReference type="GO" id="GO:1990281">
    <property type="term" value="C:efflux pump complex"/>
    <property type="evidence" value="ECO:0007669"/>
    <property type="project" value="TreeGrafter"/>
</dbReference>
<name>A0A9X8D6H5_9BURK</name>
<gene>
    <name evidence="7" type="ORF">D3H34_09210</name>
</gene>
<evidence type="ECO:0000313" key="7">
    <source>
        <dbReference type="EMBL" id="RIX81944.1"/>
    </source>
</evidence>
<sequence length="634" mass="69323">MTDIQQPIASTLRTPLSWTAAAAALMLAGCSMTPVQLTREDIVVRVRNDQKQLYKDQAAVATPMTYSEVLARALKYNADYRLKLMESALARGLLDVSAADMLPKLVADAGYNDRSNDSGGTSIGIEDRVVSLRPSTSEQRSHYYGRATLSWNALDFGISYFRAKQAADEVNISEERRRKILQNIAQDVRSAYWRAIGAQQLIGDADRLAVRIEDALKKSREAERAGVLPPAQGLAYQRALLDAMSLVNAKRQEMQFAKRELAALMSLPPGVDFTLVEGPQDGRAPVTLDIDKLEIAALENRAELREEDYKARIGIAETKKQIASLFPSLNLYAGARYDSNSFLYNNNWSDAGVSLSMDLFRLAAIPAINRTNDARKKTDEARRLALTMAVITQVRVSAERYKLAVVDQELAAESSRVDQRLSSVARAGASNQMESELEALRVDSRALVSRFQLATAYAATQTSYGRVLNSVGVDLLPATVASTDIKTVAQAIEQSMAEGEKSVFLEAALIQTKNRPVSVRVRDLPPGVSEAAVRAAVERIVTRNELVSSASGDALVLTLAFQRNVPQVRGTTRAQWRLTLAEPGGRQLLTQNYTSYVPAVTTESAMSAFAEAATLSVISDVRRLARTGATVTQK</sequence>
<protein>
    <submittedName>
        <fullName evidence="7">TolC family protein</fullName>
    </submittedName>
</protein>
<dbReference type="GO" id="GO:0009279">
    <property type="term" value="C:cell outer membrane"/>
    <property type="evidence" value="ECO:0007669"/>
    <property type="project" value="UniProtKB-SubCell"/>
</dbReference>
<keyword evidence="2" id="KW-1134">Transmembrane beta strand</keyword>
<dbReference type="Proteomes" id="UP000265619">
    <property type="component" value="Unassembled WGS sequence"/>
</dbReference>
<evidence type="ECO:0000313" key="8">
    <source>
        <dbReference type="Proteomes" id="UP000265619"/>
    </source>
</evidence>
<dbReference type="PANTHER" id="PTHR30026:SF20">
    <property type="entry name" value="OUTER MEMBRANE PROTEIN TOLC"/>
    <property type="match status" value="1"/>
</dbReference>
<keyword evidence="6" id="KW-0175">Coiled coil</keyword>
<keyword evidence="4" id="KW-0472">Membrane</keyword>
<dbReference type="Gene3D" id="1.20.1600.10">
    <property type="entry name" value="Outer membrane efflux proteins (OEP)"/>
    <property type="match status" value="1"/>
</dbReference>
<dbReference type="InterPro" id="IPR051906">
    <property type="entry name" value="TolC-like"/>
</dbReference>
<dbReference type="GO" id="GO:0015562">
    <property type="term" value="F:efflux transmembrane transporter activity"/>
    <property type="evidence" value="ECO:0007669"/>
    <property type="project" value="InterPro"/>
</dbReference>
<keyword evidence="8" id="KW-1185">Reference proteome</keyword>
<keyword evidence="3" id="KW-0812">Transmembrane</keyword>
<reference evidence="7 8" key="1">
    <citation type="submission" date="2018-09" db="EMBL/GenBank/DDBJ databases">
        <title>Acidovorax cavernicola nov. sp. isolated from Gruta de las Maravillas (Aracena, Spain).</title>
        <authorList>
            <person name="Jurado V."/>
            <person name="Gutierrez-Patricio S."/>
            <person name="Gonzalez-Pimentel J.L."/>
            <person name="Miller A.Z."/>
            <person name="Laiz L."/>
            <person name="Saiz-Jimenez C."/>
        </authorList>
    </citation>
    <scope>NUCLEOTIDE SEQUENCE [LARGE SCALE GENOMIC DNA]</scope>
    <source>
        <strain evidence="7 8">1011MAR4D40.2</strain>
    </source>
</reference>
<organism evidence="7 8">
    <name type="scientific">Acidovorax cavernicola</name>
    <dbReference type="NCBI Taxonomy" id="1675792"/>
    <lineage>
        <taxon>Bacteria</taxon>
        <taxon>Pseudomonadati</taxon>
        <taxon>Pseudomonadota</taxon>
        <taxon>Betaproteobacteria</taxon>
        <taxon>Burkholderiales</taxon>
        <taxon>Comamonadaceae</taxon>
        <taxon>Acidovorax</taxon>
    </lineage>
</organism>
<evidence type="ECO:0000256" key="4">
    <source>
        <dbReference type="ARBA" id="ARBA00023136"/>
    </source>
</evidence>
<dbReference type="PANTHER" id="PTHR30026">
    <property type="entry name" value="OUTER MEMBRANE PROTEIN TOLC"/>
    <property type="match status" value="1"/>
</dbReference>
<feature type="coiled-coil region" evidence="6">
    <location>
        <begin position="205"/>
        <end position="267"/>
    </location>
</feature>
<evidence type="ECO:0000256" key="6">
    <source>
        <dbReference type="SAM" id="Coils"/>
    </source>
</evidence>
<evidence type="ECO:0000256" key="1">
    <source>
        <dbReference type="ARBA" id="ARBA00004442"/>
    </source>
</evidence>
<dbReference type="EMBL" id="QXMN01000008">
    <property type="protein sequence ID" value="RIX81944.1"/>
    <property type="molecule type" value="Genomic_DNA"/>
</dbReference>
<dbReference type="OrthoDB" id="9764652at2"/>
<evidence type="ECO:0000256" key="5">
    <source>
        <dbReference type="ARBA" id="ARBA00023237"/>
    </source>
</evidence>
<dbReference type="AlphaFoldDB" id="A0A9X8D6H5"/>
<keyword evidence="5" id="KW-0998">Cell outer membrane</keyword>
<comment type="caution">
    <text evidence="7">The sequence shown here is derived from an EMBL/GenBank/DDBJ whole genome shotgun (WGS) entry which is preliminary data.</text>
</comment>
<dbReference type="GO" id="GO:0015288">
    <property type="term" value="F:porin activity"/>
    <property type="evidence" value="ECO:0007669"/>
    <property type="project" value="TreeGrafter"/>
</dbReference>